<evidence type="ECO:0000313" key="2">
    <source>
        <dbReference type="EMBL" id="SLJ95980.1"/>
    </source>
</evidence>
<dbReference type="PANTHER" id="PTHR36836:SF1">
    <property type="entry name" value="COLANIC ACID BIOSYNTHESIS PROTEIN WCAK"/>
    <property type="match status" value="1"/>
</dbReference>
<proteinExistence type="predicted"/>
<dbReference type="InterPro" id="IPR007345">
    <property type="entry name" value="Polysacch_pyruvyl_Trfase"/>
</dbReference>
<accession>A0A1U6HJP4</accession>
<dbReference type="GO" id="GO:0016740">
    <property type="term" value="F:transferase activity"/>
    <property type="evidence" value="ECO:0007669"/>
    <property type="project" value="UniProtKB-KW"/>
</dbReference>
<evidence type="ECO:0000259" key="1">
    <source>
        <dbReference type="Pfam" id="PF04230"/>
    </source>
</evidence>
<reference evidence="3" key="1">
    <citation type="submission" date="2017-02" db="EMBL/GenBank/DDBJ databases">
        <authorList>
            <person name="Varghese N."/>
            <person name="Submissions S."/>
        </authorList>
    </citation>
    <scope>NUCLEOTIDE SEQUENCE [LARGE SCALE GENOMIC DNA]</scope>
    <source>
        <strain evidence="3">SM117</strain>
    </source>
</reference>
<keyword evidence="3" id="KW-1185">Reference proteome</keyword>
<dbReference type="EMBL" id="FVZE01000002">
    <property type="protein sequence ID" value="SLJ95980.1"/>
    <property type="molecule type" value="Genomic_DNA"/>
</dbReference>
<dbReference type="PANTHER" id="PTHR36836">
    <property type="entry name" value="COLANIC ACID BIOSYNTHESIS PROTEIN WCAK"/>
    <property type="match status" value="1"/>
</dbReference>
<protein>
    <submittedName>
        <fullName evidence="2">Polysaccharide pyruvyl transferase family protein WcaK</fullName>
    </submittedName>
</protein>
<dbReference type="STRING" id="428990.SAMN06295987_102581"/>
<feature type="domain" description="Polysaccharide pyruvyl transferase" evidence="1">
    <location>
        <begin position="33"/>
        <end position="351"/>
    </location>
</feature>
<evidence type="ECO:0000313" key="3">
    <source>
        <dbReference type="Proteomes" id="UP000190989"/>
    </source>
</evidence>
<sequence>MIAQGLTQLRTQADASPRVGPRIRLFNVKFSPNLGDGLLSECLEQALIDGGADADTWSVDLAARTAYGEGAEGRALKMRVLGTFPDPVRKLAVRAPLAIQGRRFWMPHYLRSLEGAQCAVIGGGNLIADLDLNFPTKLSLALAAAAWRDLPVFIYGCGVSSGWSRQGLTLLKSAVRRGNIRRVWVRDERSRLIWNDLIGHDTSLPADTVRDPGLLASTRYDIRPNPFARSEPLIGLNLTSPLAVRYHASHAPGEAELTEWYVALARSLLARGYRLAVFSNGSPEDREYTRSLHAPLMQLDKLGRVSFPVIDTPAELTRLIASCAGIAAFRMHAIIAAYSCGVPFLALSWDPKLESFVRSVDRGDWLCTPVRTSSNNAGDQLIRAMDQGIAPGERARIADRTRQGVSDLLAEINRAIG</sequence>
<dbReference type="Proteomes" id="UP000190989">
    <property type="component" value="Unassembled WGS sequence"/>
</dbReference>
<name>A0A1U6HJP4_9SPHN</name>
<organism evidence="2 3">
    <name type="scientific">Novosphingobium mathurense</name>
    <dbReference type="NCBI Taxonomy" id="428990"/>
    <lineage>
        <taxon>Bacteria</taxon>
        <taxon>Pseudomonadati</taxon>
        <taxon>Pseudomonadota</taxon>
        <taxon>Alphaproteobacteria</taxon>
        <taxon>Sphingomonadales</taxon>
        <taxon>Sphingomonadaceae</taxon>
        <taxon>Novosphingobium</taxon>
    </lineage>
</organism>
<keyword evidence="2" id="KW-0808">Transferase</keyword>
<dbReference type="RefSeq" id="WP_245828985.1">
    <property type="nucleotide sequence ID" value="NZ_FVZE01000002.1"/>
</dbReference>
<dbReference type="Pfam" id="PF04230">
    <property type="entry name" value="PS_pyruv_trans"/>
    <property type="match status" value="1"/>
</dbReference>
<dbReference type="AlphaFoldDB" id="A0A1U6HJP4"/>
<gene>
    <name evidence="2" type="ORF">SAMN06295987_102581</name>
</gene>